<evidence type="ECO:0000256" key="4">
    <source>
        <dbReference type="ARBA" id="ARBA00022771"/>
    </source>
</evidence>
<keyword evidence="4" id="KW-0863">Zinc-finger</keyword>
<dbReference type="Proteomes" id="UP001328107">
    <property type="component" value="Unassembled WGS sequence"/>
</dbReference>
<evidence type="ECO:0000256" key="6">
    <source>
        <dbReference type="ARBA" id="ARBA00023242"/>
    </source>
</evidence>
<feature type="region of interest" description="Disordered" evidence="7">
    <location>
        <begin position="1013"/>
        <end position="1039"/>
    </location>
</feature>
<keyword evidence="2" id="KW-0479">Metal-binding</keyword>
<dbReference type="InterPro" id="IPR050888">
    <property type="entry name" value="ZnF_C2H2-type_TF"/>
</dbReference>
<proteinExistence type="predicted"/>
<sequence length="1105" mass="123761">ERQLTDSALQQFPSKKFLFAPFFCTKCHSAHKSMEDWAEHNQKNTLNGHPCNGELRVMKRVVENGRPTFRGNVPPQKVGGACGQVSSPSKTRRSHGSRLSQSGNAQVKNEPIDPDDLHVIDQTSAVNGERNRNSFDARAGARAESIPDDPTTSEAEAVDGPEVVEVKEEPLDEEEELHSPSTSTTSAAAAASREEKRVKEELVGLDDEEDQGGSGDPREGVREADEESSTFDCEICDGVFHDSTTYVAHMAEAHGYVLAEEEGLDEEQIARIEAGENPGPPVAKKPKMEEEEDSPSPTPCYPPLTVLSNPADSWFKCQQCPEYCETIEEYAEHAKCHRGTQMLAPGYACKVCHGRSFQTVEERKKHELECRTLRLSQTRDRALLRHCVCCYCKLSMPNAYVLLHHIMAEHMDTVEKLRKNYLMASEFLPFRCTACNVGFEDPRLLLNHFRLREEFGIACTGNYALHAYTESLIAAEVKAATDLAQKIPRLRINDDAKDDDVRSSEWCPRDPIPSNNIELTGKVQCPVCPEMWPNVQLKMHVKMEHPKMYFDYASLQCKICKKYGFWSASVYADHFQSCKSASQLGVFDLRDIAVAPRIERSTEVPPAGICKLPGIPEDMGNEMRQCRFCAQSFTPAGLLMHQKTDHPIHHFTDAPYHCMQCGDVGFYSHEAFKKHTQVCTGKMPDELVNDIFAITTLEIQTRTSVRRLEVPCYHVLIEEDRRKFGTLAALNRPLKCSECESWCSSLATLGEHLEHAHAHRKLHLICSGCAATFSGKQAVSGLEQHLASENAKGNTRCFDTAMLNSEGLFKTPPPAQMYDLNQFMRHERPATMVQHQPDMPQQGQADETPRRNHQPRVGGFKNLARQEAFERRNCPPRPVGQLLPIRPISVMSKSPLSGERRAFDRERVAAAIASSSRKYGTRRASLPEANAYYKEVAARERQREIMRVDLTAPLSIPKRLTPNDARFLKPIATPVQPRSSILYQPYSGAVQSRADRPRLRDVAEPGRPYAIQAPARASPAGTMHTSRPVSFGGGIRPENKMHSLATSSVRSMRVGDRSTFASPMGRLGRPQISGFSQPREPIPPPPRLDPMVQKHNREPKQEPDF</sequence>
<feature type="region of interest" description="Disordered" evidence="7">
    <location>
        <begin position="272"/>
        <end position="300"/>
    </location>
</feature>
<dbReference type="GO" id="GO:0008270">
    <property type="term" value="F:zinc ion binding"/>
    <property type="evidence" value="ECO:0007669"/>
    <property type="project" value="UniProtKB-KW"/>
</dbReference>
<feature type="region of interest" description="Disordered" evidence="7">
    <location>
        <begin position="66"/>
        <end position="230"/>
    </location>
</feature>
<feature type="compositionally biased region" description="Basic and acidic residues" evidence="7">
    <location>
        <begin position="1095"/>
        <end position="1105"/>
    </location>
</feature>
<keyword evidence="10" id="KW-1185">Reference proteome</keyword>
<evidence type="ECO:0000256" key="2">
    <source>
        <dbReference type="ARBA" id="ARBA00022723"/>
    </source>
</evidence>
<accession>A0AAN5D4Q3</accession>
<evidence type="ECO:0000313" key="10">
    <source>
        <dbReference type="Proteomes" id="UP001328107"/>
    </source>
</evidence>
<dbReference type="GO" id="GO:0005634">
    <property type="term" value="C:nucleus"/>
    <property type="evidence" value="ECO:0007669"/>
    <property type="project" value="UniProtKB-SubCell"/>
</dbReference>
<evidence type="ECO:0000259" key="8">
    <source>
        <dbReference type="PROSITE" id="PS00028"/>
    </source>
</evidence>
<dbReference type="EMBL" id="BTRK01000005">
    <property type="protein sequence ID" value="GMR56374.1"/>
    <property type="molecule type" value="Genomic_DNA"/>
</dbReference>
<feature type="compositionally biased region" description="Low complexity" evidence="7">
    <location>
        <begin position="179"/>
        <end position="191"/>
    </location>
</feature>
<name>A0AAN5D4Q3_9BILA</name>
<feature type="domain" description="C2H2-type" evidence="8">
    <location>
        <begin position="233"/>
        <end position="254"/>
    </location>
</feature>
<evidence type="ECO:0000256" key="3">
    <source>
        <dbReference type="ARBA" id="ARBA00022737"/>
    </source>
</evidence>
<reference evidence="10" key="1">
    <citation type="submission" date="2022-10" db="EMBL/GenBank/DDBJ databases">
        <title>Genome assembly of Pristionchus species.</title>
        <authorList>
            <person name="Yoshida K."/>
            <person name="Sommer R.J."/>
        </authorList>
    </citation>
    <scope>NUCLEOTIDE SEQUENCE [LARGE SCALE GENOMIC DNA]</scope>
    <source>
        <strain evidence="10">RS5460</strain>
    </source>
</reference>
<feature type="region of interest" description="Disordered" evidence="7">
    <location>
        <begin position="1058"/>
        <end position="1105"/>
    </location>
</feature>
<keyword evidence="3" id="KW-0677">Repeat</keyword>
<dbReference type="SMART" id="SM00355">
    <property type="entry name" value="ZnF_C2H2"/>
    <property type="match status" value="9"/>
</dbReference>
<dbReference type="PROSITE" id="PS00028">
    <property type="entry name" value="ZINC_FINGER_C2H2_1"/>
    <property type="match status" value="3"/>
</dbReference>
<gene>
    <name evidence="9" type="ORF">PMAYCL1PPCAC_26569</name>
</gene>
<comment type="subcellular location">
    <subcellularLocation>
        <location evidence="1">Nucleus</location>
    </subcellularLocation>
</comment>
<protein>
    <recommendedName>
        <fullName evidence="8">C2H2-type domain-containing protein</fullName>
    </recommendedName>
</protein>
<dbReference type="AlphaFoldDB" id="A0AAN5D4Q3"/>
<feature type="compositionally biased region" description="Basic and acidic residues" evidence="7">
    <location>
        <begin position="129"/>
        <end position="141"/>
    </location>
</feature>
<keyword evidence="6" id="KW-0539">Nucleus</keyword>
<evidence type="ECO:0000256" key="1">
    <source>
        <dbReference type="ARBA" id="ARBA00004123"/>
    </source>
</evidence>
<feature type="compositionally biased region" description="Polar residues" evidence="7">
    <location>
        <begin position="97"/>
        <end position="107"/>
    </location>
</feature>
<keyword evidence="5" id="KW-0862">Zinc</keyword>
<feature type="compositionally biased region" description="Basic and acidic residues" evidence="7">
    <location>
        <begin position="192"/>
        <end position="202"/>
    </location>
</feature>
<feature type="region of interest" description="Disordered" evidence="7">
    <location>
        <begin position="835"/>
        <end position="857"/>
    </location>
</feature>
<feature type="domain" description="C2H2-type" evidence="8">
    <location>
        <begin position="736"/>
        <end position="757"/>
    </location>
</feature>
<evidence type="ECO:0000256" key="5">
    <source>
        <dbReference type="ARBA" id="ARBA00022833"/>
    </source>
</evidence>
<feature type="domain" description="C2H2-type" evidence="8">
    <location>
        <begin position="317"/>
        <end position="337"/>
    </location>
</feature>
<evidence type="ECO:0000313" key="9">
    <source>
        <dbReference type="EMBL" id="GMR56374.1"/>
    </source>
</evidence>
<comment type="caution">
    <text evidence="9">The sequence shown here is derived from an EMBL/GenBank/DDBJ whole genome shotgun (WGS) entry which is preliminary data.</text>
</comment>
<dbReference type="InterPro" id="IPR013087">
    <property type="entry name" value="Znf_C2H2_type"/>
</dbReference>
<dbReference type="PANTHER" id="PTHR24406">
    <property type="entry name" value="TRANSCRIPTIONAL REPRESSOR CTCFL-RELATED"/>
    <property type="match status" value="1"/>
</dbReference>
<evidence type="ECO:0000256" key="7">
    <source>
        <dbReference type="SAM" id="MobiDB-lite"/>
    </source>
</evidence>
<feature type="non-terminal residue" evidence="9">
    <location>
        <position position="1"/>
    </location>
</feature>
<organism evidence="9 10">
    <name type="scientific">Pristionchus mayeri</name>
    <dbReference type="NCBI Taxonomy" id="1317129"/>
    <lineage>
        <taxon>Eukaryota</taxon>
        <taxon>Metazoa</taxon>
        <taxon>Ecdysozoa</taxon>
        <taxon>Nematoda</taxon>
        <taxon>Chromadorea</taxon>
        <taxon>Rhabditida</taxon>
        <taxon>Rhabditina</taxon>
        <taxon>Diplogasteromorpha</taxon>
        <taxon>Diplogasteroidea</taxon>
        <taxon>Neodiplogasteridae</taxon>
        <taxon>Pristionchus</taxon>
    </lineage>
</organism>